<dbReference type="KEGG" id="bliq:INP51_00870"/>
<dbReference type="InterPro" id="IPR015269">
    <property type="entry name" value="UPF0029_Impact_C"/>
</dbReference>
<evidence type="ECO:0000256" key="1">
    <source>
        <dbReference type="ARBA" id="ARBA00007665"/>
    </source>
</evidence>
<evidence type="ECO:0000259" key="3">
    <source>
        <dbReference type="Pfam" id="PF09186"/>
    </source>
</evidence>
<accession>A0A7M2RJQ3</accession>
<organism evidence="4 5">
    <name type="scientific">Blautia liquoris</name>
    <dbReference type="NCBI Taxonomy" id="2779518"/>
    <lineage>
        <taxon>Bacteria</taxon>
        <taxon>Bacillati</taxon>
        <taxon>Bacillota</taxon>
        <taxon>Clostridia</taxon>
        <taxon>Lachnospirales</taxon>
        <taxon>Lachnospiraceae</taxon>
        <taxon>Blautia</taxon>
    </lineage>
</organism>
<dbReference type="RefSeq" id="WP_193735890.1">
    <property type="nucleotide sequence ID" value="NZ_CP063304.1"/>
</dbReference>
<proteinExistence type="inferred from homology"/>
<dbReference type="InterPro" id="IPR020568">
    <property type="entry name" value="Ribosomal_Su5_D2-typ_SF"/>
</dbReference>
<reference evidence="4 5" key="1">
    <citation type="submission" date="2020-10" db="EMBL/GenBank/DDBJ databases">
        <title>Blautia liquoris sp.nov., isolated from the mud in a fermentation cellar used for the production of Chinese strong-flavoured liquor.</title>
        <authorList>
            <person name="Lu L."/>
        </authorList>
    </citation>
    <scope>NUCLEOTIDE SEQUENCE [LARGE SCALE GENOMIC DNA]</scope>
    <source>
        <strain evidence="4 5">LZLJ-3</strain>
    </source>
</reference>
<dbReference type="Pfam" id="PF09186">
    <property type="entry name" value="DUF1949"/>
    <property type="match status" value="1"/>
</dbReference>
<evidence type="ECO:0000313" key="5">
    <source>
        <dbReference type="Proteomes" id="UP000593601"/>
    </source>
</evidence>
<dbReference type="InterPro" id="IPR035647">
    <property type="entry name" value="EFG_III/V"/>
</dbReference>
<evidence type="ECO:0000259" key="2">
    <source>
        <dbReference type="Pfam" id="PF01205"/>
    </source>
</evidence>
<dbReference type="AlphaFoldDB" id="A0A7M2RJQ3"/>
<dbReference type="GO" id="GO:0005737">
    <property type="term" value="C:cytoplasm"/>
    <property type="evidence" value="ECO:0007669"/>
    <property type="project" value="TreeGrafter"/>
</dbReference>
<dbReference type="InterPro" id="IPR001498">
    <property type="entry name" value="Impact_N"/>
</dbReference>
<keyword evidence="5" id="KW-1185">Reference proteome</keyword>
<protein>
    <submittedName>
        <fullName evidence="4">YigZ family protein</fullName>
    </submittedName>
</protein>
<dbReference type="PROSITE" id="PS00910">
    <property type="entry name" value="UPF0029"/>
    <property type="match status" value="1"/>
</dbReference>
<dbReference type="Gene3D" id="3.30.70.240">
    <property type="match status" value="1"/>
</dbReference>
<gene>
    <name evidence="4" type="ORF">INP51_00870</name>
</gene>
<dbReference type="SUPFAM" id="SSF54980">
    <property type="entry name" value="EF-G C-terminal domain-like"/>
    <property type="match status" value="1"/>
</dbReference>
<dbReference type="InterPro" id="IPR020569">
    <property type="entry name" value="UPF0029_Impact_CS"/>
</dbReference>
<dbReference type="GO" id="GO:0006446">
    <property type="term" value="P:regulation of translational initiation"/>
    <property type="evidence" value="ECO:0007669"/>
    <property type="project" value="TreeGrafter"/>
</dbReference>
<sequence length="229" mass="25267">MPENYKTIYKGEKAEIIEKKSRFIAAADTVESEEEALEFIEKVRKINRNASHNCFAYTVGTHHEIVRSSDDGEPQGTAGHPILDVILGEDLCNTAVVVTRYFGGTLLGTGGLVRAYSTAARQAVEASVIIEKKLGTLLNLSTDYSMIGKIQYLLASRNIPVMESSYTDQVSLTVLTHVSDLPTLKSELTEITGGTVRLQEQKNLYFAVLKEGEISTFPVPDNPHQEYQP</sequence>
<dbReference type="NCBIfam" id="TIGR00257">
    <property type="entry name" value="IMPACT_YIGZ"/>
    <property type="match status" value="1"/>
</dbReference>
<dbReference type="Gene3D" id="3.30.230.30">
    <property type="entry name" value="Impact, N-terminal domain"/>
    <property type="match status" value="1"/>
</dbReference>
<dbReference type="InterPro" id="IPR015796">
    <property type="entry name" value="Impact_YigZ-like"/>
</dbReference>
<dbReference type="InterPro" id="IPR036956">
    <property type="entry name" value="Impact_N_sf"/>
</dbReference>
<dbReference type="SUPFAM" id="SSF54211">
    <property type="entry name" value="Ribosomal protein S5 domain 2-like"/>
    <property type="match status" value="1"/>
</dbReference>
<feature type="domain" description="Impact N-terminal" evidence="2">
    <location>
        <begin position="19"/>
        <end position="124"/>
    </location>
</feature>
<dbReference type="InterPro" id="IPR023582">
    <property type="entry name" value="Impact"/>
</dbReference>
<dbReference type="Pfam" id="PF01205">
    <property type="entry name" value="Impact_N"/>
    <property type="match status" value="1"/>
</dbReference>
<dbReference type="PANTHER" id="PTHR16301">
    <property type="entry name" value="IMPACT-RELATED"/>
    <property type="match status" value="1"/>
</dbReference>
<dbReference type="PANTHER" id="PTHR16301:SF20">
    <property type="entry name" value="IMPACT FAMILY MEMBER YIGZ"/>
    <property type="match status" value="1"/>
</dbReference>
<dbReference type="Proteomes" id="UP000593601">
    <property type="component" value="Chromosome"/>
</dbReference>
<comment type="similarity">
    <text evidence="1">Belongs to the IMPACT family.</text>
</comment>
<name>A0A7M2RJQ3_9FIRM</name>
<feature type="domain" description="UPF0029" evidence="3">
    <location>
        <begin position="141"/>
        <end position="194"/>
    </location>
</feature>
<dbReference type="EMBL" id="CP063304">
    <property type="protein sequence ID" value="QOV19570.1"/>
    <property type="molecule type" value="Genomic_DNA"/>
</dbReference>
<evidence type="ECO:0000313" key="4">
    <source>
        <dbReference type="EMBL" id="QOV19570.1"/>
    </source>
</evidence>